<feature type="transmembrane region" description="Helical" evidence="1">
    <location>
        <begin position="41"/>
        <end position="61"/>
    </location>
</feature>
<reference evidence="3" key="1">
    <citation type="journal article" date="2015" name="MBio">
        <title>Genome-Resolved Metagenomic Analysis Reveals Roles for Candidate Phyla and Other Microbial Community Members in Biogeochemical Transformations in Oil Reservoirs.</title>
        <authorList>
            <person name="Hu P."/>
            <person name="Tom L."/>
            <person name="Singh A."/>
            <person name="Thomas B.C."/>
            <person name="Baker B.J."/>
            <person name="Piceno Y.M."/>
            <person name="Andersen G.L."/>
            <person name="Banfield J.F."/>
        </authorList>
    </citation>
    <scope>NUCLEOTIDE SEQUENCE [LARGE SCALE GENOMIC DNA]</scope>
</reference>
<keyword evidence="1" id="KW-0472">Membrane</keyword>
<dbReference type="EMBL" id="LGGX01000056">
    <property type="protein sequence ID" value="KUK85577.1"/>
    <property type="molecule type" value="Genomic_DNA"/>
</dbReference>
<accession>A0A101HY79</accession>
<dbReference type="Proteomes" id="UP000053467">
    <property type="component" value="Unassembled WGS sequence"/>
</dbReference>
<evidence type="ECO:0000313" key="3">
    <source>
        <dbReference type="Proteomes" id="UP000053467"/>
    </source>
</evidence>
<proteinExistence type="predicted"/>
<evidence type="ECO:0000313" key="2">
    <source>
        <dbReference type="EMBL" id="KUK85577.1"/>
    </source>
</evidence>
<sequence length="83" mass="9778">MLSSVQFSYFERILGFVKLDFDSNYFKMIIMQHIFNTEKKLLIIFIFIGLIWGILNFDILLNQGGDNGRYIMLGRSILEGKFM</sequence>
<keyword evidence="1" id="KW-0812">Transmembrane</keyword>
<feature type="non-terminal residue" evidence="2">
    <location>
        <position position="83"/>
    </location>
</feature>
<protein>
    <submittedName>
        <fullName evidence="2">Uncharacterized protein</fullName>
    </submittedName>
</protein>
<organism evidence="2 3">
    <name type="scientific">candidate division TA06 bacterium 34_109</name>
    <dbReference type="NCBI Taxonomy" id="1635277"/>
    <lineage>
        <taxon>Bacteria</taxon>
        <taxon>Bacteria division TA06</taxon>
    </lineage>
</organism>
<name>A0A101HY79_UNCT6</name>
<gene>
    <name evidence="2" type="ORF">XE03_1983</name>
</gene>
<keyword evidence="1" id="KW-1133">Transmembrane helix</keyword>
<evidence type="ECO:0000256" key="1">
    <source>
        <dbReference type="SAM" id="Phobius"/>
    </source>
</evidence>
<comment type="caution">
    <text evidence="2">The sequence shown here is derived from an EMBL/GenBank/DDBJ whole genome shotgun (WGS) entry which is preliminary data.</text>
</comment>
<dbReference type="AlphaFoldDB" id="A0A101HY79"/>